<evidence type="ECO:0000259" key="1">
    <source>
        <dbReference type="Pfam" id="PF09413"/>
    </source>
</evidence>
<evidence type="ECO:0000313" key="3">
    <source>
        <dbReference type="Proteomes" id="UP001165444"/>
    </source>
</evidence>
<dbReference type="Pfam" id="PF09413">
    <property type="entry name" value="DUF2007"/>
    <property type="match status" value="1"/>
</dbReference>
<proteinExistence type="predicted"/>
<sequence length="141" mass="16216">MKTVRLITCENDAQAHILQGALENEGIPAILHNEITARVLNGYIGHLGIDILVQETDYDRALSLLEENRMIPEQLRYCPCCHSDQIRLTYKRKYRFQAFFNMLSGLITGKAVNPLYWEYHCQMCQKNFPKPVSKSASRQGV</sequence>
<comment type="caution">
    <text evidence="2">The sequence shown here is derived from an EMBL/GenBank/DDBJ whole genome shotgun (WGS) entry which is preliminary data.</text>
</comment>
<gene>
    <name evidence="2" type="ORF">MUN53_10185</name>
</gene>
<dbReference type="RefSeq" id="WP_243325327.1">
    <property type="nucleotide sequence ID" value="NZ_JAKZMM010000024.1"/>
</dbReference>
<dbReference type="InterPro" id="IPR011322">
    <property type="entry name" value="N-reg_PII-like_a/b"/>
</dbReference>
<evidence type="ECO:0000313" key="2">
    <source>
        <dbReference type="EMBL" id="MCJ2380974.1"/>
    </source>
</evidence>
<dbReference type="InterPro" id="IPR018551">
    <property type="entry name" value="DUF2007"/>
</dbReference>
<dbReference type="Proteomes" id="UP001165444">
    <property type="component" value="Unassembled WGS sequence"/>
</dbReference>
<name>A0ABT0C1R6_9BACT</name>
<feature type="domain" description="DUF2007" evidence="1">
    <location>
        <begin position="5"/>
        <end position="68"/>
    </location>
</feature>
<dbReference type="EMBL" id="JAKZMM010000024">
    <property type="protein sequence ID" value="MCJ2380974.1"/>
    <property type="molecule type" value="Genomic_DNA"/>
</dbReference>
<accession>A0ABT0C1R6</accession>
<reference evidence="2 3" key="1">
    <citation type="submission" date="2022-03" db="EMBL/GenBank/DDBJ databases">
        <title>Parabacteroides sp. nov. isolated from swine feces.</title>
        <authorList>
            <person name="Bak J.E."/>
        </authorList>
    </citation>
    <scope>NUCLEOTIDE SEQUENCE [LARGE SCALE GENOMIC DNA]</scope>
    <source>
        <strain evidence="2 3">AGMB00274</strain>
    </source>
</reference>
<dbReference type="Gene3D" id="3.30.70.790">
    <property type="entry name" value="UreE, C-terminal domain"/>
    <property type="match status" value="1"/>
</dbReference>
<dbReference type="SUPFAM" id="SSF54913">
    <property type="entry name" value="GlnB-like"/>
    <property type="match status" value="1"/>
</dbReference>
<protein>
    <submittedName>
        <fullName evidence="2">DUF2007 domain-containing protein</fullName>
    </submittedName>
</protein>
<organism evidence="2 3">
    <name type="scientific">Parabacteroides faecalis</name>
    <dbReference type="NCBI Taxonomy" id="2924040"/>
    <lineage>
        <taxon>Bacteria</taxon>
        <taxon>Pseudomonadati</taxon>
        <taxon>Bacteroidota</taxon>
        <taxon>Bacteroidia</taxon>
        <taxon>Bacteroidales</taxon>
        <taxon>Tannerellaceae</taxon>
        <taxon>Parabacteroides</taxon>
    </lineage>
</organism>
<keyword evidence="3" id="KW-1185">Reference proteome</keyword>